<evidence type="ECO:0000259" key="14">
    <source>
        <dbReference type="Pfam" id="PF00487"/>
    </source>
</evidence>
<dbReference type="PANTHER" id="PTHR11351:SF31">
    <property type="entry name" value="DESATURASE 1, ISOFORM A-RELATED"/>
    <property type="match status" value="1"/>
</dbReference>
<feature type="transmembrane region" description="Helical" evidence="13">
    <location>
        <begin position="201"/>
        <end position="222"/>
    </location>
</feature>
<evidence type="ECO:0000256" key="7">
    <source>
        <dbReference type="ARBA" id="ARBA00023002"/>
    </source>
</evidence>
<keyword evidence="7" id="KW-0560">Oxidoreductase</keyword>
<proteinExistence type="inferred from homology"/>
<dbReference type="InterPro" id="IPR005804">
    <property type="entry name" value="FA_desaturase_dom"/>
</dbReference>
<evidence type="ECO:0000256" key="3">
    <source>
        <dbReference type="ARBA" id="ARBA00022516"/>
    </source>
</evidence>
<keyword evidence="4 13" id="KW-0812">Transmembrane</keyword>
<dbReference type="EMBL" id="CP012159">
    <property type="protein sequence ID" value="AKT43382.1"/>
    <property type="molecule type" value="Genomic_DNA"/>
</dbReference>
<evidence type="ECO:0000256" key="6">
    <source>
        <dbReference type="ARBA" id="ARBA00022989"/>
    </source>
</evidence>
<feature type="region of interest" description="Disordered" evidence="12">
    <location>
        <begin position="315"/>
        <end position="341"/>
    </location>
</feature>
<reference evidence="15 16" key="1">
    <citation type="submission" date="2015-07" db="EMBL/GenBank/DDBJ databases">
        <title>Genome analysis of myxobacterium Chondromyces crocatus Cm c5 reveals a high potential for natural compound synthesis and the genetic basis for the loss of fruiting body formation.</title>
        <authorList>
            <person name="Zaburannyi N."/>
            <person name="Bunk B."/>
            <person name="Maier J."/>
            <person name="Overmann J."/>
            <person name="Mueller R."/>
        </authorList>
    </citation>
    <scope>NUCLEOTIDE SEQUENCE [LARGE SCALE GENOMIC DNA]</scope>
    <source>
        <strain evidence="15 16">Cm c5</strain>
    </source>
</reference>
<dbReference type="Proteomes" id="UP000067626">
    <property type="component" value="Chromosome"/>
</dbReference>
<keyword evidence="9" id="KW-0443">Lipid metabolism</keyword>
<evidence type="ECO:0000256" key="4">
    <source>
        <dbReference type="ARBA" id="ARBA00022692"/>
    </source>
</evidence>
<dbReference type="PANTHER" id="PTHR11351">
    <property type="entry name" value="ACYL-COA DESATURASE"/>
    <property type="match status" value="1"/>
</dbReference>
<evidence type="ECO:0000256" key="5">
    <source>
        <dbReference type="ARBA" id="ARBA00022832"/>
    </source>
</evidence>
<keyword evidence="3" id="KW-0444">Lipid biosynthesis</keyword>
<dbReference type="AlphaFoldDB" id="A0A0K1ERU4"/>
<keyword evidence="5" id="KW-0276">Fatty acid metabolism</keyword>
<evidence type="ECO:0000256" key="2">
    <source>
        <dbReference type="ARBA" id="ARBA00008749"/>
    </source>
</evidence>
<evidence type="ECO:0000256" key="1">
    <source>
        <dbReference type="ARBA" id="ARBA00004141"/>
    </source>
</evidence>
<dbReference type="PRINTS" id="PR00075">
    <property type="entry name" value="FACDDSATRASE"/>
</dbReference>
<dbReference type="Pfam" id="PF00487">
    <property type="entry name" value="FA_desaturase"/>
    <property type="match status" value="1"/>
</dbReference>
<dbReference type="GO" id="GO:0006633">
    <property type="term" value="P:fatty acid biosynthetic process"/>
    <property type="evidence" value="ECO:0007669"/>
    <property type="project" value="UniProtKB-KW"/>
</dbReference>
<keyword evidence="10 13" id="KW-0472">Membrane</keyword>
<evidence type="ECO:0000256" key="8">
    <source>
        <dbReference type="ARBA" id="ARBA00023004"/>
    </source>
</evidence>
<dbReference type="GO" id="GO:0016020">
    <property type="term" value="C:membrane"/>
    <property type="evidence" value="ECO:0007669"/>
    <property type="project" value="UniProtKB-SubCell"/>
</dbReference>
<dbReference type="GO" id="GO:0016717">
    <property type="term" value="F:oxidoreductase activity, acting on paired donors, with oxidation of a pair of donors resulting in the reduction of molecular oxygen to two molecules of water"/>
    <property type="evidence" value="ECO:0007669"/>
    <property type="project" value="InterPro"/>
</dbReference>
<dbReference type="KEGG" id="ccro:CMC5_076140"/>
<gene>
    <name evidence="15" type="ORF">CMC5_076140</name>
</gene>
<keyword evidence="6 13" id="KW-1133">Transmembrane helix</keyword>
<dbReference type="CDD" id="cd03505">
    <property type="entry name" value="Delta9-FADS-like"/>
    <property type="match status" value="1"/>
</dbReference>
<keyword evidence="11" id="KW-0275">Fatty acid biosynthesis</keyword>
<feature type="domain" description="Fatty acid desaturase" evidence="14">
    <location>
        <begin position="62"/>
        <end position="265"/>
    </location>
</feature>
<evidence type="ECO:0000256" key="10">
    <source>
        <dbReference type="ARBA" id="ARBA00023136"/>
    </source>
</evidence>
<feature type="transmembrane region" description="Helical" evidence="13">
    <location>
        <begin position="179"/>
        <end position="195"/>
    </location>
</feature>
<evidence type="ECO:0000256" key="13">
    <source>
        <dbReference type="SAM" id="Phobius"/>
    </source>
</evidence>
<comment type="subcellular location">
    <subcellularLocation>
        <location evidence="1">Membrane</location>
        <topology evidence="1">Multi-pass membrane protein</topology>
    </subcellularLocation>
</comment>
<feature type="transmembrane region" description="Helical" evidence="13">
    <location>
        <begin position="99"/>
        <end position="119"/>
    </location>
</feature>
<protein>
    <recommendedName>
        <fullName evidence="14">Fatty acid desaturase domain-containing protein</fullName>
    </recommendedName>
</protein>
<keyword evidence="16" id="KW-1185">Reference proteome</keyword>
<dbReference type="STRING" id="52.CMC5_076140"/>
<evidence type="ECO:0000313" key="16">
    <source>
        <dbReference type="Proteomes" id="UP000067626"/>
    </source>
</evidence>
<comment type="similarity">
    <text evidence="2">Belongs to the fatty acid desaturase type 2 family.</text>
</comment>
<dbReference type="RefSeq" id="WP_082363146.1">
    <property type="nucleotide sequence ID" value="NZ_CP012159.1"/>
</dbReference>
<evidence type="ECO:0000256" key="12">
    <source>
        <dbReference type="SAM" id="MobiDB-lite"/>
    </source>
</evidence>
<organism evidence="15 16">
    <name type="scientific">Chondromyces crocatus</name>
    <dbReference type="NCBI Taxonomy" id="52"/>
    <lineage>
        <taxon>Bacteria</taxon>
        <taxon>Pseudomonadati</taxon>
        <taxon>Myxococcota</taxon>
        <taxon>Polyangia</taxon>
        <taxon>Polyangiales</taxon>
        <taxon>Polyangiaceae</taxon>
        <taxon>Chondromyces</taxon>
    </lineage>
</organism>
<feature type="transmembrane region" description="Helical" evidence="13">
    <location>
        <begin position="40"/>
        <end position="58"/>
    </location>
</feature>
<evidence type="ECO:0000256" key="11">
    <source>
        <dbReference type="ARBA" id="ARBA00023160"/>
    </source>
</evidence>
<evidence type="ECO:0000313" key="15">
    <source>
        <dbReference type="EMBL" id="AKT43382.1"/>
    </source>
</evidence>
<dbReference type="InterPro" id="IPR015876">
    <property type="entry name" value="Acyl-CoA_DS"/>
</dbReference>
<name>A0A0K1ERU4_CHOCO</name>
<sequence>MLIDHVSDLEASSSQPSSPPPAAGTVRIAGPKPPPTFGQWVNVTAILLIHVGTVIALMRGVTWKLVALAVASYVVRMFAITAGYHRYFSHRSYKTSRAFQLFLGFLGTTAVQKGPLWWASTHRVHHRFSDTERDVHSPLQRGFWYSHMGWWLGREHEHTDLEKVPDFAAYPELRWLDRNHIVGPAVLIAGLWLAGGYDAFLWGFVVSTCALMHGTFTINSLAHVIGRRRYATTDTSRNNFVLALITLGEGWHNNHHHYMNSANQGFFWWEIDISYYVLRALESVSLIWDVRRPPAQVLRRNLLSEVGERAPLLLKPKKQKTREFSSPVPTPAPHVTQHTAS</sequence>
<accession>A0A0K1ERU4</accession>
<dbReference type="OrthoDB" id="9768289at2"/>
<keyword evidence="8" id="KW-0408">Iron</keyword>
<evidence type="ECO:0000256" key="9">
    <source>
        <dbReference type="ARBA" id="ARBA00023098"/>
    </source>
</evidence>
<dbReference type="PATRIC" id="fig|52.7.peg.8371"/>
<feature type="transmembrane region" description="Helical" evidence="13">
    <location>
        <begin position="65"/>
        <end position="87"/>
    </location>
</feature>